<proteinExistence type="predicted"/>
<protein>
    <submittedName>
        <fullName evidence="2">SFRICE_006421</fullName>
    </submittedName>
</protein>
<evidence type="ECO:0000256" key="1">
    <source>
        <dbReference type="SAM" id="MobiDB-lite"/>
    </source>
</evidence>
<reference evidence="2" key="1">
    <citation type="submission" date="2016-07" db="EMBL/GenBank/DDBJ databases">
        <authorList>
            <person name="Bretaudeau A."/>
        </authorList>
    </citation>
    <scope>NUCLEOTIDE SEQUENCE</scope>
    <source>
        <strain evidence="2">Rice</strain>
        <tissue evidence="2">Whole body</tissue>
    </source>
</reference>
<gene>
    <name evidence="2" type="ORF">SFRICE_006421</name>
</gene>
<feature type="region of interest" description="Disordered" evidence="1">
    <location>
        <begin position="1"/>
        <end position="29"/>
    </location>
</feature>
<organism evidence="2">
    <name type="scientific">Spodoptera frugiperda</name>
    <name type="common">Fall armyworm</name>
    <dbReference type="NCBI Taxonomy" id="7108"/>
    <lineage>
        <taxon>Eukaryota</taxon>
        <taxon>Metazoa</taxon>
        <taxon>Ecdysozoa</taxon>
        <taxon>Arthropoda</taxon>
        <taxon>Hexapoda</taxon>
        <taxon>Insecta</taxon>
        <taxon>Pterygota</taxon>
        <taxon>Neoptera</taxon>
        <taxon>Endopterygota</taxon>
        <taxon>Lepidoptera</taxon>
        <taxon>Glossata</taxon>
        <taxon>Ditrysia</taxon>
        <taxon>Noctuoidea</taxon>
        <taxon>Noctuidae</taxon>
        <taxon>Amphipyrinae</taxon>
        <taxon>Spodoptera</taxon>
    </lineage>
</organism>
<feature type="compositionally biased region" description="Low complexity" evidence="1">
    <location>
        <begin position="51"/>
        <end position="60"/>
    </location>
</feature>
<dbReference type="AlphaFoldDB" id="A0A2H1W1Q0"/>
<sequence length="369" mass="40375">MNFDESPGGSSSKGQENGDDSNGSDRPLKKARFAWQVKGKYHLKNDANDAAVDATTSTESESTDEEMAGCSGYTCLTPDDLLDNTNTDISEAIDPYLDTLGEYIYDQELKNLQYVTGSADESLRRISKIEDFEYKTTRNDSVIGSYEVDSVPMSLVASETYTEDQCIARWQAKQMARGSIDNTINRVLDFCKENTSTPEDDAHHVAHDVAELINNLPEDDSIENEGILMAISAHGLQNAPSSSLARVGEFEEQCDSIGFDGIPANVEISVPNSRSDIESPERYPHDINLGLNNIDMQWSYSNAERSRGNENSPSPSNVGLPFAFIENLRSGDVASGIMNDPDNHCDVLDAAVLFAIQSKGLTTFGTDYG</sequence>
<evidence type="ECO:0000313" key="2">
    <source>
        <dbReference type="EMBL" id="SOQ47011.1"/>
    </source>
</evidence>
<accession>A0A2H1W1Q0</accession>
<dbReference type="EMBL" id="ODYU01005784">
    <property type="protein sequence ID" value="SOQ47011.1"/>
    <property type="molecule type" value="Genomic_DNA"/>
</dbReference>
<feature type="region of interest" description="Disordered" evidence="1">
    <location>
        <begin position="51"/>
        <end position="70"/>
    </location>
</feature>
<name>A0A2H1W1Q0_SPOFR</name>